<feature type="chain" id="PRO_5025572003" evidence="7">
    <location>
        <begin position="21"/>
        <end position="539"/>
    </location>
</feature>
<keyword evidence="7" id="KW-0732">Signal</keyword>
<feature type="domain" description="Peptidase M12B" evidence="8">
    <location>
        <begin position="176"/>
        <end position="406"/>
    </location>
</feature>
<dbReference type="Gene3D" id="3.40.390.10">
    <property type="entry name" value="Collagenase (Catalytic Domain)"/>
    <property type="match status" value="1"/>
</dbReference>
<dbReference type="InterPro" id="IPR024079">
    <property type="entry name" value="MetalloPept_cat_dom_sf"/>
</dbReference>
<feature type="binding site" evidence="5">
    <location>
        <position position="339"/>
    </location>
    <ligand>
        <name>Zn(2+)</name>
        <dbReference type="ChEBI" id="CHEBI:29105"/>
        <note>catalytic</note>
    </ligand>
</feature>
<organism evidence="9">
    <name type="scientific">Ixodes ricinus</name>
    <name type="common">Common tick</name>
    <name type="synonym">Acarus ricinus</name>
    <dbReference type="NCBI Taxonomy" id="34613"/>
    <lineage>
        <taxon>Eukaryota</taxon>
        <taxon>Metazoa</taxon>
        <taxon>Ecdysozoa</taxon>
        <taxon>Arthropoda</taxon>
        <taxon>Chelicerata</taxon>
        <taxon>Arachnida</taxon>
        <taxon>Acari</taxon>
        <taxon>Parasitiformes</taxon>
        <taxon>Ixodida</taxon>
        <taxon>Ixodoidea</taxon>
        <taxon>Ixodidae</taxon>
        <taxon>Ixodinae</taxon>
        <taxon>Ixodes</taxon>
    </lineage>
</organism>
<evidence type="ECO:0000256" key="7">
    <source>
        <dbReference type="SAM" id="SignalP"/>
    </source>
</evidence>
<name>A0A6B0VC30_IXORI</name>
<evidence type="ECO:0000256" key="6">
    <source>
        <dbReference type="SAM" id="MobiDB-lite"/>
    </source>
</evidence>
<evidence type="ECO:0000256" key="4">
    <source>
        <dbReference type="ARBA" id="ARBA00023049"/>
    </source>
</evidence>
<evidence type="ECO:0000256" key="5">
    <source>
        <dbReference type="PROSITE-ProRule" id="PRU00276"/>
    </source>
</evidence>
<feature type="region of interest" description="Disordered" evidence="6">
    <location>
        <begin position="497"/>
        <end position="519"/>
    </location>
</feature>
<feature type="active site" evidence="5">
    <location>
        <position position="336"/>
    </location>
</feature>
<keyword evidence="2" id="KW-0378">Hydrolase</keyword>
<keyword evidence="3 5" id="KW-0862">Zinc</keyword>
<protein>
    <submittedName>
        <fullName evidence="9">Putative secreted metalloprotease</fullName>
    </submittedName>
</protein>
<reference evidence="9" key="1">
    <citation type="submission" date="2019-12" db="EMBL/GenBank/DDBJ databases">
        <title>An insight into the sialome of adult female Ixodes ricinus ticks feeding for 6 days.</title>
        <authorList>
            <person name="Perner J."/>
            <person name="Ribeiro J.M.C."/>
        </authorList>
    </citation>
    <scope>NUCLEOTIDE SEQUENCE</scope>
    <source>
        <strain evidence="9">Semi-engorged</strain>
        <tissue evidence="9">Salivary glands</tissue>
    </source>
</reference>
<dbReference type="PROSITE" id="PS50215">
    <property type="entry name" value="ADAM_MEPRO"/>
    <property type="match status" value="1"/>
</dbReference>
<evidence type="ECO:0000259" key="8">
    <source>
        <dbReference type="PROSITE" id="PS50215"/>
    </source>
</evidence>
<accession>A0A6B0VC30</accession>
<feature type="compositionally biased region" description="Low complexity" evidence="6">
    <location>
        <begin position="503"/>
        <end position="517"/>
    </location>
</feature>
<sequence>MLAFFVLVVIFSASPESALSGPSAERFVYPRLLQARGANGEKLLHIRDGLTLHLEETSVLAENFIFSTFENGDQIDTPMNGRELEKNVYRDRNQVAAVSVEEKDGTIEVRGAVSPKLRIAPSPLMARSEDGQIAHELLEIEERGDFKSDYIVPRNLKVQERALIFRYQNAKVPENFTVEVAFFVEKHMYAEFTSDGDIIPYLAMVLTLINLRYEDTSDPFIQFLLTQVIVAKQSDSITQTMYEYDVDQPSTYKLYMESDKTLKKLAEAVKDGTLKTSADMTVLITALDLADKEKDTVKNSVLGVAYLAAVCNPSLRASLAEDHAYTFSTVGVTAHELAHALGSVHDGNIPIFVTLGKTPKICDPKDGNTMAPTAGGTRFGVFSSCSLDQMSSFAGVLTEDCFKVVSSQSYTFSKKPKPGTNWNLFPGKTWNKTFYCQKLHPQFLGVTGHDHESYSPRCKLLCCPKYHRTCFVNDMADGMGCGGDKVCMRHVCASPGGHPTAPPRTTTTPSTTTTKATTTRRRWRWTGLNRHRRPAAKLL</sequence>
<dbReference type="Pfam" id="PF13582">
    <property type="entry name" value="Reprolysin_3"/>
    <property type="match status" value="1"/>
</dbReference>
<feature type="binding site" evidence="5">
    <location>
        <position position="335"/>
    </location>
    <ligand>
        <name>Zn(2+)</name>
        <dbReference type="ChEBI" id="CHEBI:29105"/>
        <note>catalytic</note>
    </ligand>
</feature>
<keyword evidence="5" id="KW-0479">Metal-binding</keyword>
<dbReference type="EMBL" id="GIFC01017907">
    <property type="protein sequence ID" value="MXU99990.1"/>
    <property type="molecule type" value="Transcribed_RNA"/>
</dbReference>
<keyword evidence="4 9" id="KW-0482">Metalloprotease</keyword>
<dbReference type="GO" id="GO:0006509">
    <property type="term" value="P:membrane protein ectodomain proteolysis"/>
    <property type="evidence" value="ECO:0007669"/>
    <property type="project" value="TreeGrafter"/>
</dbReference>
<evidence type="ECO:0000256" key="3">
    <source>
        <dbReference type="ARBA" id="ARBA00022833"/>
    </source>
</evidence>
<evidence type="ECO:0000256" key="1">
    <source>
        <dbReference type="ARBA" id="ARBA00022670"/>
    </source>
</evidence>
<dbReference type="PANTHER" id="PTHR11905">
    <property type="entry name" value="ADAM A DISINTEGRIN AND METALLOPROTEASE DOMAIN"/>
    <property type="match status" value="1"/>
</dbReference>
<dbReference type="GO" id="GO:0004222">
    <property type="term" value="F:metalloendopeptidase activity"/>
    <property type="evidence" value="ECO:0007669"/>
    <property type="project" value="InterPro"/>
</dbReference>
<dbReference type="InterPro" id="IPR001590">
    <property type="entry name" value="Peptidase_M12B"/>
</dbReference>
<evidence type="ECO:0000256" key="2">
    <source>
        <dbReference type="ARBA" id="ARBA00022801"/>
    </source>
</evidence>
<comment type="caution">
    <text evidence="5">Lacks conserved residue(s) required for the propagation of feature annotation.</text>
</comment>
<dbReference type="AlphaFoldDB" id="A0A6B0VC30"/>
<dbReference type="GO" id="GO:0046872">
    <property type="term" value="F:metal ion binding"/>
    <property type="evidence" value="ECO:0007669"/>
    <property type="project" value="UniProtKB-KW"/>
</dbReference>
<dbReference type="PANTHER" id="PTHR11905:SF159">
    <property type="entry name" value="ADAM METALLOPROTEASE"/>
    <property type="match status" value="1"/>
</dbReference>
<feature type="binding site" evidence="5">
    <location>
        <position position="345"/>
    </location>
    <ligand>
        <name>Zn(2+)</name>
        <dbReference type="ChEBI" id="CHEBI:29105"/>
        <note>catalytic</note>
    </ligand>
</feature>
<dbReference type="SUPFAM" id="SSF55486">
    <property type="entry name" value="Metalloproteases ('zincins'), catalytic domain"/>
    <property type="match status" value="1"/>
</dbReference>
<proteinExistence type="predicted"/>
<keyword evidence="1 9" id="KW-0645">Protease</keyword>
<feature type="signal peptide" evidence="7">
    <location>
        <begin position="1"/>
        <end position="20"/>
    </location>
</feature>
<evidence type="ECO:0000313" key="9">
    <source>
        <dbReference type="EMBL" id="MXU99990.1"/>
    </source>
</evidence>